<sequence>MGPKKGSGPSKGKAPAKKRPAPQVSPQPSSSDEESWPIWQELQGKILALEAQKSVQKVPTPSVVPRKSARESKGKRKAKLAALAQELMQRCDALESLQVTAGDEQEADEGPSAANTVAPRPRRGKAAAPELISPEVELQTESFLSEGPSATTSHPGDAPSTSGSASDRALQGACPRGQRSARGSSRGGLGDWREEASKAIGMALAPRTRKGYFAASVEFQEFRQTMQLEQAWPIPVEHLQQFIVSLYRRGLAPGTIQGRLSALAFVAKVNGFTDFSGDFRIKKMLEGWSRERGQVYDSRTPMSPSILQQLGEQWIKLCKDQYESALFKAATLVAFFGALRVSELVAMGRADTSCMALQLKDVLLQDGLLRIMVRRSKVDQSGKGKQLVLGKCSIRSICPVKAVQEFLEIRGQLPGYLFSHSDGSPLTKYQFWKVTDMALERVGVTGMKFGTHSFRIGAASTAAALGYSTDQIKQLGRWASSSYRRYIRPLPNV</sequence>
<evidence type="ECO:0000313" key="6">
    <source>
        <dbReference type="RefSeq" id="XP_072852319.1"/>
    </source>
</evidence>
<dbReference type="PANTHER" id="PTHR34605:SF3">
    <property type="entry name" value="P CELL-TYPE AGGLUTINATION PROTEIN MAP4-LIKE-RELATED"/>
    <property type="match status" value="1"/>
</dbReference>
<keyword evidence="2" id="KW-0233">DNA recombination</keyword>
<proteinExistence type="predicted"/>
<dbReference type="RefSeq" id="XP_072852319.1">
    <property type="nucleotide sequence ID" value="XM_072996218.1"/>
</dbReference>
<feature type="compositionally biased region" description="Low complexity" evidence="3">
    <location>
        <begin position="21"/>
        <end position="30"/>
    </location>
</feature>
<organism evidence="5 6">
    <name type="scientific">Pogona vitticeps</name>
    <name type="common">central bearded dragon</name>
    <dbReference type="NCBI Taxonomy" id="103695"/>
    <lineage>
        <taxon>Eukaryota</taxon>
        <taxon>Metazoa</taxon>
        <taxon>Chordata</taxon>
        <taxon>Craniata</taxon>
        <taxon>Vertebrata</taxon>
        <taxon>Euteleostomi</taxon>
        <taxon>Lepidosauria</taxon>
        <taxon>Squamata</taxon>
        <taxon>Bifurcata</taxon>
        <taxon>Unidentata</taxon>
        <taxon>Episquamata</taxon>
        <taxon>Toxicofera</taxon>
        <taxon>Iguania</taxon>
        <taxon>Acrodonta</taxon>
        <taxon>Agamidae</taxon>
        <taxon>Amphibolurinae</taxon>
        <taxon>Pogona</taxon>
    </lineage>
</organism>
<evidence type="ECO:0000256" key="2">
    <source>
        <dbReference type="ARBA" id="ARBA00023172"/>
    </source>
</evidence>
<evidence type="ECO:0000256" key="1">
    <source>
        <dbReference type="ARBA" id="ARBA00023125"/>
    </source>
</evidence>
<dbReference type="Gene3D" id="1.10.150.130">
    <property type="match status" value="1"/>
</dbReference>
<protein>
    <submittedName>
        <fullName evidence="6">Integrase/recombinase xerD homolog isoform X1</fullName>
    </submittedName>
</protein>
<feature type="region of interest" description="Disordered" evidence="3">
    <location>
        <begin position="53"/>
        <end position="77"/>
    </location>
</feature>
<gene>
    <name evidence="6" type="primary">LOC140706075</name>
</gene>
<dbReference type="PANTHER" id="PTHR34605">
    <property type="entry name" value="PHAGE_INTEGRASE DOMAIN-CONTAINING PROTEIN"/>
    <property type="match status" value="1"/>
</dbReference>
<dbReference type="SUPFAM" id="SSF47823">
    <property type="entry name" value="lambda integrase-like, N-terminal domain"/>
    <property type="match status" value="1"/>
</dbReference>
<dbReference type="SUPFAM" id="SSF56349">
    <property type="entry name" value="DNA breaking-rejoining enzymes"/>
    <property type="match status" value="1"/>
</dbReference>
<reference evidence="6" key="1">
    <citation type="submission" date="2025-08" db="UniProtKB">
        <authorList>
            <consortium name="RefSeq"/>
        </authorList>
    </citation>
    <scope>IDENTIFICATION</scope>
</reference>
<dbReference type="InterPro" id="IPR002104">
    <property type="entry name" value="Integrase_catalytic"/>
</dbReference>
<dbReference type="InterPro" id="IPR010998">
    <property type="entry name" value="Integrase_recombinase_N"/>
</dbReference>
<dbReference type="InterPro" id="IPR052925">
    <property type="entry name" value="Phage_Integrase-like_Recomb"/>
</dbReference>
<feature type="compositionally biased region" description="Polar residues" evidence="3">
    <location>
        <begin position="139"/>
        <end position="165"/>
    </location>
</feature>
<dbReference type="Proteomes" id="UP001652642">
    <property type="component" value="Chromosome 3"/>
</dbReference>
<feature type="compositionally biased region" description="Low complexity" evidence="3">
    <location>
        <begin position="1"/>
        <end position="13"/>
    </location>
</feature>
<dbReference type="GeneID" id="140706075"/>
<feature type="region of interest" description="Disordered" evidence="3">
    <location>
        <begin position="1"/>
        <end position="38"/>
    </location>
</feature>
<dbReference type="InterPro" id="IPR011010">
    <property type="entry name" value="DNA_brk_join_enz"/>
</dbReference>
<feature type="domain" description="Tyr recombinase" evidence="4">
    <location>
        <begin position="302"/>
        <end position="493"/>
    </location>
</feature>
<dbReference type="Gene3D" id="1.10.443.10">
    <property type="entry name" value="Intergrase catalytic core"/>
    <property type="match status" value="1"/>
</dbReference>
<evidence type="ECO:0000256" key="3">
    <source>
        <dbReference type="SAM" id="MobiDB-lite"/>
    </source>
</evidence>
<keyword evidence="1" id="KW-0238">DNA-binding</keyword>
<name>A0ABM5G3U7_9SAUR</name>
<evidence type="ECO:0000259" key="4">
    <source>
        <dbReference type="PROSITE" id="PS51898"/>
    </source>
</evidence>
<feature type="region of interest" description="Disordered" evidence="3">
    <location>
        <begin position="98"/>
        <end position="192"/>
    </location>
</feature>
<dbReference type="InterPro" id="IPR013762">
    <property type="entry name" value="Integrase-like_cat_sf"/>
</dbReference>
<dbReference type="Pfam" id="PF00589">
    <property type="entry name" value="Phage_integrase"/>
    <property type="match status" value="1"/>
</dbReference>
<evidence type="ECO:0000313" key="5">
    <source>
        <dbReference type="Proteomes" id="UP001652642"/>
    </source>
</evidence>
<dbReference type="PROSITE" id="PS51898">
    <property type="entry name" value="TYR_RECOMBINASE"/>
    <property type="match status" value="1"/>
</dbReference>
<accession>A0ABM5G3U7</accession>
<keyword evidence="5" id="KW-1185">Reference proteome</keyword>